<evidence type="ECO:0000313" key="2">
    <source>
        <dbReference type="EMBL" id="MBZ6079398.1"/>
    </source>
</evidence>
<evidence type="ECO:0008006" key="4">
    <source>
        <dbReference type="Google" id="ProtNLM"/>
    </source>
</evidence>
<protein>
    <recommendedName>
        <fullName evidence="4">Calcium-binding protein</fullName>
    </recommendedName>
</protein>
<gene>
    <name evidence="2" type="ORF">K9B37_24385</name>
</gene>
<dbReference type="Gene3D" id="2.150.10.10">
    <property type="entry name" value="Serralysin-like metalloprotease, C-terminal"/>
    <property type="match status" value="2"/>
</dbReference>
<dbReference type="InterPro" id="IPR001343">
    <property type="entry name" value="Hemolysn_Ca-bd"/>
</dbReference>
<dbReference type="InterPro" id="IPR018511">
    <property type="entry name" value="Hemolysin-typ_Ca-bd_CS"/>
</dbReference>
<sequence length="219" mass="22610">PTPTPGDIVGTSGNDTLKGTTGGDVMKGLAGNDTYTVNHSGDKVVELAGQGTDTVESSITYTLPANVENLQLTGSGAINGTGNSLNNVITGYGGANVLNGGDGNDTLNGWGGADTLIGGNGKDVFQFSDKYSADGDKVMDFVHNTDKLDFSKIDTNGAQAGDQAFIFDGYKTSGSNGHLWAVEDTAANVTHVYGKVDNYQFHVDLAGLKLGLTTSDFML</sequence>
<feature type="region of interest" description="Disordered" evidence="1">
    <location>
        <begin position="1"/>
        <end position="23"/>
    </location>
</feature>
<evidence type="ECO:0000313" key="3">
    <source>
        <dbReference type="Proteomes" id="UP000704176"/>
    </source>
</evidence>
<dbReference type="InterPro" id="IPR011049">
    <property type="entry name" value="Serralysin-like_metalloprot_C"/>
</dbReference>
<dbReference type="EMBL" id="JAIRBM010000035">
    <property type="protein sequence ID" value="MBZ6079398.1"/>
    <property type="molecule type" value="Genomic_DNA"/>
</dbReference>
<evidence type="ECO:0000256" key="1">
    <source>
        <dbReference type="SAM" id="MobiDB-lite"/>
    </source>
</evidence>
<proteinExistence type="predicted"/>
<dbReference type="Proteomes" id="UP000704176">
    <property type="component" value="Unassembled WGS sequence"/>
</dbReference>
<accession>A0ABS7VUY8</accession>
<dbReference type="Pfam" id="PF00353">
    <property type="entry name" value="HemolysinCabind"/>
    <property type="match status" value="2"/>
</dbReference>
<dbReference type="PROSITE" id="PS00330">
    <property type="entry name" value="HEMOLYSIN_CALCIUM"/>
    <property type="match status" value="1"/>
</dbReference>
<dbReference type="PRINTS" id="PR00313">
    <property type="entry name" value="CABNDNGRPT"/>
</dbReference>
<name>A0ABS7VUY8_9HYPH</name>
<feature type="non-terminal residue" evidence="2">
    <location>
        <position position="1"/>
    </location>
</feature>
<comment type="caution">
    <text evidence="2">The sequence shown here is derived from an EMBL/GenBank/DDBJ whole genome shotgun (WGS) entry which is preliminary data.</text>
</comment>
<keyword evidence="3" id="KW-1185">Reference proteome</keyword>
<reference evidence="2 3" key="1">
    <citation type="submission" date="2021-09" db="EMBL/GenBank/DDBJ databases">
        <title>The complete genome sequence of a new microorganism.</title>
        <authorList>
            <person name="Zi Z."/>
        </authorList>
    </citation>
    <scope>NUCLEOTIDE SEQUENCE [LARGE SCALE GENOMIC DNA]</scope>
    <source>
        <strain evidence="2 3">WGZ8</strain>
    </source>
</reference>
<organism evidence="2 3">
    <name type="scientific">Microvirga puerhi</name>
    <dbReference type="NCBI Taxonomy" id="2876078"/>
    <lineage>
        <taxon>Bacteria</taxon>
        <taxon>Pseudomonadati</taxon>
        <taxon>Pseudomonadota</taxon>
        <taxon>Alphaproteobacteria</taxon>
        <taxon>Hyphomicrobiales</taxon>
        <taxon>Methylobacteriaceae</taxon>
        <taxon>Microvirga</taxon>
    </lineage>
</organism>
<dbReference type="SUPFAM" id="SSF51120">
    <property type="entry name" value="beta-Roll"/>
    <property type="match status" value="1"/>
</dbReference>
<dbReference type="RefSeq" id="WP_305072175.1">
    <property type="nucleotide sequence ID" value="NZ_JAIRBM010000035.1"/>
</dbReference>